<evidence type="ECO:0000313" key="26">
    <source>
        <dbReference type="Proteomes" id="UP001341281"/>
    </source>
</evidence>
<proteinExistence type="inferred from homology"/>
<dbReference type="SMART" id="SM00891">
    <property type="entry name" value="ERCC4"/>
    <property type="match status" value="1"/>
</dbReference>
<evidence type="ECO:0000256" key="8">
    <source>
        <dbReference type="ARBA" id="ARBA00022723"/>
    </source>
</evidence>
<evidence type="ECO:0000256" key="7">
    <source>
        <dbReference type="ARBA" id="ARBA00022722"/>
    </source>
</evidence>
<dbReference type="InterPro" id="IPR047416">
    <property type="entry name" value="XPF_nuclease_Mus81"/>
</dbReference>
<sequence length="647" mass="72804">MRPPAAKQPKPALPPPKQLAVHSPENEALSRFFLEKWRSMMREPDGLSENNYLVFAKANRSICGSKEPIRSLNDLLKIRGVGPWIIKHMKEFFAESSQHLSPEGNAVNLAESSQESPAKGKTKREPKCYVPRKNSAAYAILITLYKQKINGKDFMMKQELIDAAEASCLSRDAIGPNKRKAKQSYGKDWYTGWSCMKTLLDKQLVHKWSNPAKYRLTEEGEGTACDCLSRSGLDDSAGPLTITGAHNTTPCHNTVARHIPELVCGSPLTKKQNSCYAQVKSTNCYSEGIAFCDLDSEEQYSNKPKGGVDFLFILQKVYVFVPLLYTSFWLLAADSEEFTERGMGSTTSCGPPDYSNSVPLSFRETYELKSSSTMDSAALAMPPRQSNEKFLEAYEVVFVLDDREKFGCRSRTIAENIHSLIQLPVEVRKLPVGDGIWIARHRKDGKEYVLDLIIERKEVSDLDDSITDNRYRDQKFRLKRCGISKVIYIVEGDPNHADLSERIKTACFTTELLEGFDVQRTTGYADTMRRYGYLTHSIIKYYGANFSTVAKAPRVCPTYVEFKRKCCDLEKKTVSQIFALQLMQVPQVTEEAALAVVKLYPTLFLLAQAYSILDGDTTAQETLLKKKCEMVNAGASRNIFHLVWGDG</sequence>
<dbReference type="GO" id="GO:0046872">
    <property type="term" value="F:metal ion binding"/>
    <property type="evidence" value="ECO:0007669"/>
    <property type="project" value="UniProtKB-UniRule"/>
</dbReference>
<dbReference type="GO" id="GO:0051301">
    <property type="term" value="P:cell division"/>
    <property type="evidence" value="ECO:0007669"/>
    <property type="project" value="UniProtKB-KW"/>
</dbReference>
<dbReference type="FunFam" id="1.10.150.670:FF:000003">
    <property type="entry name" value="Crossover junction endonuclease MUS81"/>
    <property type="match status" value="1"/>
</dbReference>
<comment type="cofactor">
    <cofactor evidence="1">
        <name>Ca(2+)</name>
        <dbReference type="ChEBI" id="CHEBI:29108"/>
    </cofactor>
</comment>
<evidence type="ECO:0000256" key="9">
    <source>
        <dbReference type="ARBA" id="ARBA00022737"/>
    </source>
</evidence>
<dbReference type="Gene3D" id="1.10.150.670">
    <property type="entry name" value="Crossover junction endonuclease EME1, DNA-binding domain"/>
    <property type="match status" value="1"/>
</dbReference>
<evidence type="ECO:0000256" key="16">
    <source>
        <dbReference type="ARBA" id="ARBA00023125"/>
    </source>
</evidence>
<comment type="similarity">
    <text evidence="4 22">Belongs to the XPF family.</text>
</comment>
<evidence type="ECO:0000256" key="19">
    <source>
        <dbReference type="ARBA" id="ARBA00023242"/>
    </source>
</evidence>
<organism evidence="25 26">
    <name type="scientific">Paspalum notatum var. saurae</name>
    <dbReference type="NCBI Taxonomy" id="547442"/>
    <lineage>
        <taxon>Eukaryota</taxon>
        <taxon>Viridiplantae</taxon>
        <taxon>Streptophyta</taxon>
        <taxon>Embryophyta</taxon>
        <taxon>Tracheophyta</taxon>
        <taxon>Spermatophyta</taxon>
        <taxon>Magnoliopsida</taxon>
        <taxon>Liliopsida</taxon>
        <taxon>Poales</taxon>
        <taxon>Poaceae</taxon>
        <taxon>PACMAD clade</taxon>
        <taxon>Panicoideae</taxon>
        <taxon>Andropogonodae</taxon>
        <taxon>Paspaleae</taxon>
        <taxon>Paspalinae</taxon>
        <taxon>Paspalum</taxon>
    </lineage>
</organism>
<dbReference type="Gene3D" id="1.10.10.10">
    <property type="entry name" value="Winged helix-like DNA-binding domain superfamily/Winged helix DNA-binding domain"/>
    <property type="match status" value="1"/>
</dbReference>
<dbReference type="GO" id="GO:0006308">
    <property type="term" value="P:DNA catabolic process"/>
    <property type="evidence" value="ECO:0007669"/>
    <property type="project" value="UniProtKB-UniRule"/>
</dbReference>
<keyword evidence="20" id="KW-0469">Meiosis</keyword>
<dbReference type="InterPro" id="IPR027421">
    <property type="entry name" value="DNA_pol_lamdba_lyase_dom_sf"/>
</dbReference>
<gene>
    <name evidence="25" type="ORF">U9M48_016519</name>
</gene>
<dbReference type="InterPro" id="IPR047417">
    <property type="entry name" value="WHD_MUS81"/>
</dbReference>
<dbReference type="GO" id="GO:0003677">
    <property type="term" value="F:DNA binding"/>
    <property type="evidence" value="ECO:0007669"/>
    <property type="project" value="UniProtKB-UniRule"/>
</dbReference>
<keyword evidence="15 22" id="KW-0460">Magnesium</keyword>
<keyword evidence="11 22" id="KW-0227">DNA damage</keyword>
<keyword evidence="9" id="KW-0677">Repeat</keyword>
<keyword evidence="13 22" id="KW-0378">Hydrolase</keyword>
<keyword evidence="8 22" id="KW-0479">Metal-binding</keyword>
<keyword evidence="21" id="KW-0131">Cell cycle</keyword>
<dbReference type="InterPro" id="IPR036388">
    <property type="entry name" value="WH-like_DNA-bd_sf"/>
</dbReference>
<dbReference type="CDD" id="cd20074">
    <property type="entry name" value="XPF_nuclease_Mus81"/>
    <property type="match status" value="1"/>
</dbReference>
<dbReference type="CDD" id="cd21036">
    <property type="entry name" value="WH_MUS81"/>
    <property type="match status" value="1"/>
</dbReference>
<dbReference type="GO" id="GO:0005634">
    <property type="term" value="C:nucleus"/>
    <property type="evidence" value="ECO:0007669"/>
    <property type="project" value="UniProtKB-SubCell"/>
</dbReference>
<dbReference type="InterPro" id="IPR006166">
    <property type="entry name" value="ERCC4_domain"/>
</dbReference>
<dbReference type="AlphaFoldDB" id="A0AAQ3T7L0"/>
<feature type="domain" description="ERCC4" evidence="24">
    <location>
        <begin position="397"/>
        <end position="494"/>
    </location>
</feature>
<feature type="region of interest" description="Disordered" evidence="23">
    <location>
        <begin position="104"/>
        <end position="126"/>
    </location>
</feature>
<keyword evidence="14" id="KW-0106">Calcium</keyword>
<evidence type="ECO:0000256" key="6">
    <source>
        <dbReference type="ARBA" id="ARBA00022618"/>
    </source>
</evidence>
<evidence type="ECO:0000256" key="3">
    <source>
        <dbReference type="ARBA" id="ARBA00004123"/>
    </source>
</evidence>
<evidence type="ECO:0000256" key="18">
    <source>
        <dbReference type="ARBA" id="ARBA00023204"/>
    </source>
</evidence>
<keyword evidence="16" id="KW-0238">DNA-binding</keyword>
<dbReference type="Proteomes" id="UP001341281">
    <property type="component" value="Chromosome 04"/>
</dbReference>
<dbReference type="Pfam" id="PF02732">
    <property type="entry name" value="ERCC4"/>
    <property type="match status" value="1"/>
</dbReference>
<evidence type="ECO:0000256" key="17">
    <source>
        <dbReference type="ARBA" id="ARBA00023172"/>
    </source>
</evidence>
<protein>
    <recommendedName>
        <fullName evidence="5 22">Crossover junction endonuclease MUS81</fullName>
        <ecNumber evidence="22">3.1.22.-</ecNumber>
    </recommendedName>
</protein>
<evidence type="ECO:0000256" key="5">
    <source>
        <dbReference type="ARBA" id="ARBA00017114"/>
    </source>
</evidence>
<keyword evidence="6" id="KW-0132">Cell division</keyword>
<keyword evidence="7 22" id="KW-0540">Nuclease</keyword>
<dbReference type="GO" id="GO:0000727">
    <property type="term" value="P:double-strand break repair via break-induced replication"/>
    <property type="evidence" value="ECO:0007669"/>
    <property type="project" value="UniProtKB-UniRule"/>
</dbReference>
<evidence type="ECO:0000256" key="10">
    <source>
        <dbReference type="ARBA" id="ARBA00022759"/>
    </source>
</evidence>
<dbReference type="Gene3D" id="3.40.50.10130">
    <property type="match status" value="1"/>
</dbReference>
<evidence type="ECO:0000256" key="23">
    <source>
        <dbReference type="SAM" id="MobiDB-lite"/>
    </source>
</evidence>
<keyword evidence="26" id="KW-1185">Reference proteome</keyword>
<dbReference type="GO" id="GO:0031573">
    <property type="term" value="P:mitotic intra-S DNA damage checkpoint signaling"/>
    <property type="evidence" value="ECO:0007669"/>
    <property type="project" value="TreeGrafter"/>
</dbReference>
<evidence type="ECO:0000256" key="2">
    <source>
        <dbReference type="ARBA" id="ARBA00001946"/>
    </source>
</evidence>
<dbReference type="InterPro" id="IPR011335">
    <property type="entry name" value="Restrct_endonuc-II-like"/>
</dbReference>
<evidence type="ECO:0000256" key="20">
    <source>
        <dbReference type="ARBA" id="ARBA00023254"/>
    </source>
</evidence>
<keyword evidence="18 22" id="KW-0234">DNA repair</keyword>
<comment type="cofactor">
    <cofactor evidence="2 22">
        <name>Mg(2+)</name>
        <dbReference type="ChEBI" id="CHEBI:18420"/>
    </cofactor>
</comment>
<comment type="subunit">
    <text evidence="22">Interacts with EME1.</text>
</comment>
<dbReference type="GO" id="GO:0048476">
    <property type="term" value="C:Holliday junction resolvase complex"/>
    <property type="evidence" value="ECO:0007669"/>
    <property type="project" value="UniProtKB-UniRule"/>
</dbReference>
<evidence type="ECO:0000256" key="15">
    <source>
        <dbReference type="ARBA" id="ARBA00022842"/>
    </source>
</evidence>
<comment type="subcellular location">
    <subcellularLocation>
        <location evidence="3 22">Nucleus</location>
    </subcellularLocation>
</comment>
<evidence type="ECO:0000256" key="4">
    <source>
        <dbReference type="ARBA" id="ARBA00010015"/>
    </source>
</evidence>
<evidence type="ECO:0000256" key="1">
    <source>
        <dbReference type="ARBA" id="ARBA00001913"/>
    </source>
</evidence>
<dbReference type="SUPFAM" id="SSF47802">
    <property type="entry name" value="DNA polymerase beta, N-terminal domain-like"/>
    <property type="match status" value="1"/>
</dbReference>
<evidence type="ECO:0000256" key="14">
    <source>
        <dbReference type="ARBA" id="ARBA00022837"/>
    </source>
</evidence>
<comment type="function">
    <text evidence="22">Interacts with EME1 to form a DNA structure-specific endonuclease with substrate preference for branched DNA structures with a 5'-end at the branch nick. Typical substrates include 3'-flap structures, D-loops, replication forks and nicked Holliday junctions. May be required in mitosis for the processing of stalled or collapsed replication fork intermediates. May be required in meiosis for the repair of meiosis-specific double strand breaks subsequent to single-end invasion (SEI).</text>
</comment>
<dbReference type="PANTHER" id="PTHR13451">
    <property type="entry name" value="CLASS II CROSSOVER JUNCTION ENDONUCLEASE MUS81"/>
    <property type="match status" value="1"/>
</dbReference>
<evidence type="ECO:0000313" key="25">
    <source>
        <dbReference type="EMBL" id="WVZ67444.1"/>
    </source>
</evidence>
<dbReference type="GO" id="GO:0008821">
    <property type="term" value="F:crossover junction DNA endonuclease activity"/>
    <property type="evidence" value="ECO:0007669"/>
    <property type="project" value="UniProtKB-UniRule"/>
</dbReference>
<dbReference type="FunFam" id="3.40.50.10130:FF:000005">
    <property type="entry name" value="crossover junction endonuclease MUS81 isoform X1"/>
    <property type="match status" value="1"/>
</dbReference>
<keyword evidence="12" id="KW-0498">Mitosis</keyword>
<dbReference type="GO" id="GO:0000712">
    <property type="term" value="P:resolution of meiotic recombination intermediates"/>
    <property type="evidence" value="ECO:0007669"/>
    <property type="project" value="TreeGrafter"/>
</dbReference>
<dbReference type="Gene3D" id="1.10.150.110">
    <property type="entry name" value="DNA polymerase beta, N-terminal domain-like"/>
    <property type="match status" value="1"/>
</dbReference>
<accession>A0AAQ3T7L0</accession>
<reference evidence="25 26" key="1">
    <citation type="submission" date="2024-02" db="EMBL/GenBank/DDBJ databases">
        <title>High-quality chromosome-scale genome assembly of Pensacola bahiagrass (Paspalum notatum Flugge var. saurae).</title>
        <authorList>
            <person name="Vega J.M."/>
            <person name="Podio M."/>
            <person name="Orjuela J."/>
            <person name="Siena L.A."/>
            <person name="Pessino S.C."/>
            <person name="Combes M.C."/>
            <person name="Mariac C."/>
            <person name="Albertini E."/>
            <person name="Pupilli F."/>
            <person name="Ortiz J.P.A."/>
            <person name="Leblanc O."/>
        </authorList>
    </citation>
    <scope>NUCLEOTIDE SEQUENCE [LARGE SCALE GENOMIC DNA]</scope>
    <source>
        <strain evidence="25">R1</strain>
        <tissue evidence="25">Leaf</tissue>
    </source>
</reference>
<dbReference type="EC" id="3.1.22.-" evidence="22"/>
<evidence type="ECO:0000256" key="11">
    <source>
        <dbReference type="ARBA" id="ARBA00022763"/>
    </source>
</evidence>
<dbReference type="Pfam" id="PF21136">
    <property type="entry name" value="WHD_MUS81"/>
    <property type="match status" value="1"/>
</dbReference>
<evidence type="ECO:0000256" key="21">
    <source>
        <dbReference type="ARBA" id="ARBA00023306"/>
    </source>
</evidence>
<feature type="compositionally biased region" description="Low complexity" evidence="23">
    <location>
        <begin position="1"/>
        <end position="10"/>
    </location>
</feature>
<evidence type="ECO:0000256" key="12">
    <source>
        <dbReference type="ARBA" id="ARBA00022776"/>
    </source>
</evidence>
<keyword evidence="10 22" id="KW-0255">Endonuclease</keyword>
<evidence type="ECO:0000256" key="13">
    <source>
        <dbReference type="ARBA" id="ARBA00022801"/>
    </source>
</evidence>
<dbReference type="InterPro" id="IPR033309">
    <property type="entry name" value="Mus81"/>
</dbReference>
<evidence type="ECO:0000256" key="22">
    <source>
        <dbReference type="RuleBase" id="RU369042"/>
    </source>
</evidence>
<dbReference type="PANTHER" id="PTHR13451:SF0">
    <property type="entry name" value="CROSSOVER JUNCTION ENDONUCLEASE MUS81"/>
    <property type="match status" value="1"/>
</dbReference>
<dbReference type="FunFam" id="1.10.10.10:FF:000307">
    <property type="entry name" value="Crossover junction endonuclease MUS81"/>
    <property type="match status" value="1"/>
</dbReference>
<keyword evidence="17 22" id="KW-0233">DNA recombination</keyword>
<dbReference type="EMBL" id="CP144748">
    <property type="protein sequence ID" value="WVZ67444.1"/>
    <property type="molecule type" value="Genomic_DNA"/>
</dbReference>
<keyword evidence="19 22" id="KW-0539">Nucleus</keyword>
<name>A0AAQ3T7L0_PASNO</name>
<evidence type="ECO:0000259" key="24">
    <source>
        <dbReference type="SMART" id="SM00891"/>
    </source>
</evidence>
<dbReference type="SUPFAM" id="SSF52980">
    <property type="entry name" value="Restriction endonuclease-like"/>
    <property type="match status" value="1"/>
</dbReference>
<dbReference type="InterPro" id="IPR042530">
    <property type="entry name" value="EME1/EME2_C"/>
</dbReference>
<feature type="region of interest" description="Disordered" evidence="23">
    <location>
        <begin position="1"/>
        <end position="24"/>
    </location>
</feature>
<dbReference type="GO" id="GO:0048257">
    <property type="term" value="F:3'-flap endonuclease activity"/>
    <property type="evidence" value="ECO:0007669"/>
    <property type="project" value="TreeGrafter"/>
</dbReference>